<evidence type="ECO:0000313" key="4">
    <source>
        <dbReference type="Proteomes" id="UP000580797"/>
    </source>
</evidence>
<feature type="transmembrane region" description="Helical" evidence="1">
    <location>
        <begin position="230"/>
        <end position="251"/>
    </location>
</feature>
<accession>A0A7W8TWV1</accession>
<dbReference type="EMBL" id="JACHDR010000001">
    <property type="protein sequence ID" value="MBB5513625.1"/>
    <property type="molecule type" value="Genomic_DNA"/>
</dbReference>
<feature type="chain" id="PRO_5030508789" evidence="2">
    <location>
        <begin position="31"/>
        <end position="324"/>
    </location>
</feature>
<evidence type="ECO:0000256" key="2">
    <source>
        <dbReference type="SAM" id="SignalP"/>
    </source>
</evidence>
<comment type="caution">
    <text evidence="3">The sequence shown here is derived from an EMBL/GenBank/DDBJ whole genome shotgun (WGS) entry which is preliminary data.</text>
</comment>
<feature type="signal peptide" evidence="2">
    <location>
        <begin position="1"/>
        <end position="30"/>
    </location>
</feature>
<protein>
    <submittedName>
        <fullName evidence="3">Uncharacterized protein</fullName>
    </submittedName>
</protein>
<proteinExistence type="predicted"/>
<dbReference type="AlphaFoldDB" id="A0A7W8TWV1"/>
<evidence type="ECO:0000313" key="3">
    <source>
        <dbReference type="EMBL" id="MBB5513625.1"/>
    </source>
</evidence>
<keyword evidence="1" id="KW-0812">Transmembrane</keyword>
<organism evidence="3 4">
    <name type="scientific">Neomicrococcus aestuarii</name>
    <dbReference type="NCBI Taxonomy" id="556325"/>
    <lineage>
        <taxon>Bacteria</taxon>
        <taxon>Bacillati</taxon>
        <taxon>Actinomycetota</taxon>
        <taxon>Actinomycetes</taxon>
        <taxon>Micrococcales</taxon>
        <taxon>Micrococcaceae</taxon>
        <taxon>Neomicrococcus</taxon>
    </lineage>
</organism>
<name>A0A7W8TWV1_9MICC</name>
<evidence type="ECO:0000256" key="1">
    <source>
        <dbReference type="SAM" id="Phobius"/>
    </source>
</evidence>
<dbReference type="RefSeq" id="WP_183665975.1">
    <property type="nucleotide sequence ID" value="NZ_BAAARH010000008.1"/>
</dbReference>
<reference evidence="3 4" key="1">
    <citation type="submission" date="2020-08" db="EMBL/GenBank/DDBJ databases">
        <title>Sequencing the genomes of 1000 actinobacteria strains.</title>
        <authorList>
            <person name="Klenk H.-P."/>
        </authorList>
    </citation>
    <scope>NUCLEOTIDE SEQUENCE [LARGE SCALE GENOMIC DNA]</scope>
    <source>
        <strain evidence="3 4">DSM 105783</strain>
    </source>
</reference>
<keyword evidence="1" id="KW-0472">Membrane</keyword>
<keyword evidence="2" id="KW-0732">Signal</keyword>
<gene>
    <name evidence="3" type="ORF">HD598_002312</name>
</gene>
<sequence>MRNLVGALLCALAALCTAAGVMFHYAQALADTPEPAREIVGPLAEDRSILDMLPDRIIGAALGNDDELLDLIPDFLSESLRNGMDTAISTALQDADLKQAWYESIDLTRTDYVTRLDMVTSGEIAIAPPNFGATDTEGPTMVLQAQPFAALGLQKLDEVLSPVGLQGLLDGLRNGARVEIPLNLPDPTVVSPRTMAQWLAVSRSWLWFFVGAGVLGLAGVVVARGRGRAIALLTGAAALMLLSRFVGSVAANARSGGEALGLGGELDPLASLVRDRLLAGLSVHIDQRAEWLWSAGLVTMGVGAVVLVIMILLSRARSQPVDHR</sequence>
<feature type="transmembrane region" description="Helical" evidence="1">
    <location>
        <begin position="291"/>
        <end position="314"/>
    </location>
</feature>
<feature type="transmembrane region" description="Helical" evidence="1">
    <location>
        <begin position="205"/>
        <end position="223"/>
    </location>
</feature>
<dbReference type="Proteomes" id="UP000580797">
    <property type="component" value="Unassembled WGS sequence"/>
</dbReference>
<keyword evidence="1" id="KW-1133">Transmembrane helix</keyword>